<keyword evidence="2" id="KW-0472">Membrane</keyword>
<dbReference type="PROSITE" id="PS00141">
    <property type="entry name" value="ASP_PROTEASE"/>
    <property type="match status" value="1"/>
</dbReference>
<dbReference type="InterPro" id="IPR001995">
    <property type="entry name" value="Peptidase_A2_cat"/>
</dbReference>
<dbReference type="Proteomes" id="UP000666240">
    <property type="component" value="Unassembled WGS sequence"/>
</dbReference>
<feature type="transmembrane region" description="Helical" evidence="2">
    <location>
        <begin position="71"/>
        <end position="89"/>
    </location>
</feature>
<sequence length="238" mass="25314">MRRRPPQLLWIILAVLAGGLVLLVLNHDAGTTFGLDNDAFAHLLRTGVLLTVFSVAIVASRGRFGHLARNFAIWCVILLLLTTGYLYRYELQDVANRLSAGLVPGSPLSTLSDNGRPTVTIGRSANNHFEARGRINGTPVRLLIDTGASTTVLTTSDAEAVGIDVASLTYNVAISTANGTSLAARAPAGTIEIGDITRSRVPMLVARAGGLSRSLLGMNFMGTLSGYDVRGDRMILRD</sequence>
<dbReference type="InterPro" id="IPR011969">
    <property type="entry name" value="Clan_AA_Asp_peptidase_C"/>
</dbReference>
<feature type="transmembrane region" description="Helical" evidence="2">
    <location>
        <begin position="39"/>
        <end position="59"/>
    </location>
</feature>
<dbReference type="AlphaFoldDB" id="A0A8J7R4R6"/>
<keyword evidence="4" id="KW-0645">Protease</keyword>
<evidence type="ECO:0000259" key="3">
    <source>
        <dbReference type="PROSITE" id="PS50175"/>
    </source>
</evidence>
<evidence type="ECO:0000313" key="5">
    <source>
        <dbReference type="Proteomes" id="UP000666240"/>
    </source>
</evidence>
<keyword evidence="2" id="KW-1133">Transmembrane helix</keyword>
<dbReference type="InterPro" id="IPR001969">
    <property type="entry name" value="Aspartic_peptidase_AS"/>
</dbReference>
<keyword evidence="5" id="KW-1185">Reference proteome</keyword>
<keyword evidence="1" id="KW-0378">Hydrolase</keyword>
<keyword evidence="2" id="KW-0812">Transmembrane</keyword>
<evidence type="ECO:0000313" key="4">
    <source>
        <dbReference type="EMBL" id="MBP0439720.1"/>
    </source>
</evidence>
<dbReference type="RefSeq" id="WP_209335752.1">
    <property type="nucleotide sequence ID" value="NZ_JAGIYY010000004.1"/>
</dbReference>
<dbReference type="CDD" id="cd05483">
    <property type="entry name" value="retropepsin_like_bacteria"/>
    <property type="match status" value="1"/>
</dbReference>
<feature type="transmembrane region" description="Helical" evidence="2">
    <location>
        <begin position="7"/>
        <end position="27"/>
    </location>
</feature>
<protein>
    <submittedName>
        <fullName evidence="4">TIGR02281 family clan AA aspartic protease</fullName>
    </submittedName>
</protein>
<dbReference type="InterPro" id="IPR021109">
    <property type="entry name" value="Peptidase_aspartic_dom_sf"/>
</dbReference>
<evidence type="ECO:0000256" key="2">
    <source>
        <dbReference type="SAM" id="Phobius"/>
    </source>
</evidence>
<dbReference type="InterPro" id="IPR034122">
    <property type="entry name" value="Retropepsin-like_bacterial"/>
</dbReference>
<accession>A0A8J7R4R6</accession>
<dbReference type="NCBIfam" id="TIGR02281">
    <property type="entry name" value="clan_AA_DTGA"/>
    <property type="match status" value="1"/>
</dbReference>
<reference evidence="4" key="1">
    <citation type="submission" date="2021-03" db="EMBL/GenBank/DDBJ databases">
        <title>Genome sequencing and assembly of Tianweitania sediminis.</title>
        <authorList>
            <person name="Chhetri G."/>
        </authorList>
    </citation>
    <scope>NUCLEOTIDE SEQUENCE</scope>
    <source>
        <strain evidence="4">Z8</strain>
    </source>
</reference>
<name>A0A8J7R4R6_9HYPH</name>
<dbReference type="GO" id="GO:0006508">
    <property type="term" value="P:proteolysis"/>
    <property type="evidence" value="ECO:0007669"/>
    <property type="project" value="UniProtKB-KW"/>
</dbReference>
<proteinExistence type="predicted"/>
<comment type="caution">
    <text evidence="4">The sequence shown here is derived from an EMBL/GenBank/DDBJ whole genome shotgun (WGS) entry which is preliminary data.</text>
</comment>
<dbReference type="GO" id="GO:0004190">
    <property type="term" value="F:aspartic-type endopeptidase activity"/>
    <property type="evidence" value="ECO:0007669"/>
    <property type="project" value="InterPro"/>
</dbReference>
<feature type="domain" description="Peptidase A2" evidence="3">
    <location>
        <begin position="140"/>
        <end position="220"/>
    </location>
</feature>
<organism evidence="4 5">
    <name type="scientific">Tianweitania sediminis</name>
    <dbReference type="NCBI Taxonomy" id="1502156"/>
    <lineage>
        <taxon>Bacteria</taxon>
        <taxon>Pseudomonadati</taxon>
        <taxon>Pseudomonadota</taxon>
        <taxon>Alphaproteobacteria</taxon>
        <taxon>Hyphomicrobiales</taxon>
        <taxon>Phyllobacteriaceae</taxon>
        <taxon>Tianweitania</taxon>
    </lineage>
</organism>
<evidence type="ECO:0000256" key="1">
    <source>
        <dbReference type="ARBA" id="ARBA00022801"/>
    </source>
</evidence>
<gene>
    <name evidence="4" type="ORF">J5Y06_13750</name>
</gene>
<dbReference type="Gene3D" id="2.40.70.10">
    <property type="entry name" value="Acid Proteases"/>
    <property type="match status" value="1"/>
</dbReference>
<dbReference type="EMBL" id="JAGIYY010000004">
    <property type="protein sequence ID" value="MBP0439720.1"/>
    <property type="molecule type" value="Genomic_DNA"/>
</dbReference>
<dbReference type="SUPFAM" id="SSF50630">
    <property type="entry name" value="Acid proteases"/>
    <property type="match status" value="1"/>
</dbReference>
<dbReference type="PROSITE" id="PS50175">
    <property type="entry name" value="ASP_PROT_RETROV"/>
    <property type="match status" value="1"/>
</dbReference>
<dbReference type="Pfam" id="PF13650">
    <property type="entry name" value="Asp_protease_2"/>
    <property type="match status" value="1"/>
</dbReference>